<dbReference type="PROSITE" id="PS00474">
    <property type="entry name" value="RIBOSOMAL_L3"/>
    <property type="match status" value="1"/>
</dbReference>
<keyword evidence="4" id="KW-0689">Ribosomal protein</keyword>
<reference evidence="7" key="1">
    <citation type="submission" date="2018-05" db="EMBL/GenBank/DDBJ databases">
        <authorList>
            <person name="Lanie J.A."/>
            <person name="Ng W.-L."/>
            <person name="Kazmierczak K.M."/>
            <person name="Andrzejewski T.M."/>
            <person name="Davidsen T.M."/>
            <person name="Wayne K.J."/>
            <person name="Tettelin H."/>
            <person name="Glass J.I."/>
            <person name="Rusch D."/>
            <person name="Podicherti R."/>
            <person name="Tsui H.-C.T."/>
            <person name="Winkler M.E."/>
        </authorList>
    </citation>
    <scope>NUCLEOTIDE SEQUENCE</scope>
</reference>
<keyword evidence="3" id="KW-0694">RNA-binding</keyword>
<sequence length="161" mass="17514">GFFDRKESKFNKPELGHFKKASVEPKHYLKELCVDELDDVSVGFVIDSSAFSVGDLVDVTGVSKGKGFAGVVKRWGFAGGRKSHGGEQDHRRPGSIGQSAQPSRVFKGQKMPGRMRNKKATVQNLQVIKTDPERNLLLVKGAVPGSKNGLLVIRRAVKAKG</sequence>
<evidence type="ECO:0000256" key="6">
    <source>
        <dbReference type="SAM" id="MobiDB-lite"/>
    </source>
</evidence>
<keyword evidence="2" id="KW-0699">rRNA-binding</keyword>
<dbReference type="PANTHER" id="PTHR11229">
    <property type="entry name" value="50S RIBOSOMAL PROTEIN L3"/>
    <property type="match status" value="1"/>
</dbReference>
<dbReference type="Gene3D" id="2.40.30.10">
    <property type="entry name" value="Translation factors"/>
    <property type="match status" value="1"/>
</dbReference>
<gene>
    <name evidence="7" type="ORF">METZ01_LOCUS232648</name>
</gene>
<dbReference type="Pfam" id="PF00297">
    <property type="entry name" value="Ribosomal_L3"/>
    <property type="match status" value="1"/>
</dbReference>
<keyword evidence="5" id="KW-0687">Ribonucleoprotein</keyword>
<comment type="similarity">
    <text evidence="1">Belongs to the universal ribosomal protein uL3 family.</text>
</comment>
<evidence type="ECO:0000256" key="3">
    <source>
        <dbReference type="ARBA" id="ARBA00022884"/>
    </source>
</evidence>
<evidence type="ECO:0000256" key="2">
    <source>
        <dbReference type="ARBA" id="ARBA00022730"/>
    </source>
</evidence>
<dbReference type="PANTHER" id="PTHR11229:SF16">
    <property type="entry name" value="LARGE RIBOSOMAL SUBUNIT PROTEIN UL3C"/>
    <property type="match status" value="1"/>
</dbReference>
<dbReference type="InterPro" id="IPR000597">
    <property type="entry name" value="Ribosomal_uL3"/>
</dbReference>
<dbReference type="GO" id="GO:0019843">
    <property type="term" value="F:rRNA binding"/>
    <property type="evidence" value="ECO:0007669"/>
    <property type="project" value="UniProtKB-KW"/>
</dbReference>
<evidence type="ECO:0008006" key="8">
    <source>
        <dbReference type="Google" id="ProtNLM"/>
    </source>
</evidence>
<proteinExistence type="inferred from homology"/>
<dbReference type="AlphaFoldDB" id="A0A382GXX8"/>
<evidence type="ECO:0000256" key="5">
    <source>
        <dbReference type="ARBA" id="ARBA00023274"/>
    </source>
</evidence>
<dbReference type="GO" id="GO:0022625">
    <property type="term" value="C:cytosolic large ribosomal subunit"/>
    <property type="evidence" value="ECO:0007669"/>
    <property type="project" value="TreeGrafter"/>
</dbReference>
<dbReference type="InterPro" id="IPR019927">
    <property type="entry name" value="Ribosomal_uL3_bac/org-type"/>
</dbReference>
<evidence type="ECO:0000256" key="1">
    <source>
        <dbReference type="ARBA" id="ARBA00006540"/>
    </source>
</evidence>
<dbReference type="NCBIfam" id="TIGR03625">
    <property type="entry name" value="L3_bact"/>
    <property type="match status" value="1"/>
</dbReference>
<dbReference type="InterPro" id="IPR009000">
    <property type="entry name" value="Transl_B-barrel_sf"/>
</dbReference>
<feature type="region of interest" description="Disordered" evidence="6">
    <location>
        <begin position="79"/>
        <end position="113"/>
    </location>
</feature>
<dbReference type="EMBL" id="UINC01058013">
    <property type="protein sequence ID" value="SVB79794.1"/>
    <property type="molecule type" value="Genomic_DNA"/>
</dbReference>
<organism evidence="7">
    <name type="scientific">marine metagenome</name>
    <dbReference type="NCBI Taxonomy" id="408172"/>
    <lineage>
        <taxon>unclassified sequences</taxon>
        <taxon>metagenomes</taxon>
        <taxon>ecological metagenomes</taxon>
    </lineage>
</organism>
<evidence type="ECO:0000256" key="4">
    <source>
        <dbReference type="ARBA" id="ARBA00022980"/>
    </source>
</evidence>
<evidence type="ECO:0000313" key="7">
    <source>
        <dbReference type="EMBL" id="SVB79794.1"/>
    </source>
</evidence>
<dbReference type="SUPFAM" id="SSF50447">
    <property type="entry name" value="Translation proteins"/>
    <property type="match status" value="1"/>
</dbReference>
<feature type="non-terminal residue" evidence="7">
    <location>
        <position position="1"/>
    </location>
</feature>
<dbReference type="GO" id="GO:0003735">
    <property type="term" value="F:structural constituent of ribosome"/>
    <property type="evidence" value="ECO:0007669"/>
    <property type="project" value="InterPro"/>
</dbReference>
<name>A0A382GXX8_9ZZZZ</name>
<accession>A0A382GXX8</accession>
<protein>
    <recommendedName>
        <fullName evidence="8">50S ribosomal protein L3</fullName>
    </recommendedName>
</protein>
<dbReference type="InterPro" id="IPR019926">
    <property type="entry name" value="Ribosomal_uL3_CS"/>
</dbReference>
<dbReference type="GO" id="GO:0006412">
    <property type="term" value="P:translation"/>
    <property type="evidence" value="ECO:0007669"/>
    <property type="project" value="InterPro"/>
</dbReference>
<dbReference type="FunFam" id="2.40.30.10:FF:000004">
    <property type="entry name" value="50S ribosomal protein L3"/>
    <property type="match status" value="1"/>
</dbReference>
<dbReference type="Gene3D" id="3.30.160.810">
    <property type="match status" value="1"/>
</dbReference>